<dbReference type="InterPro" id="IPR003477">
    <property type="entry name" value="PemK-like"/>
</dbReference>
<accession>A0AAJ1TRQ6</accession>
<dbReference type="SUPFAM" id="SSF50118">
    <property type="entry name" value="Cell growth inhibitor/plasmid maintenance toxic component"/>
    <property type="match status" value="1"/>
</dbReference>
<comment type="caution">
    <text evidence="1">The sequence shown here is derived from an EMBL/GenBank/DDBJ whole genome shotgun (WGS) entry which is preliminary data.</text>
</comment>
<dbReference type="EMBL" id="JAUSWL010000010">
    <property type="protein sequence ID" value="MDQ0545735.1"/>
    <property type="molecule type" value="Genomic_DNA"/>
</dbReference>
<reference evidence="1" key="1">
    <citation type="submission" date="2023-07" db="EMBL/GenBank/DDBJ databases">
        <title>Genomic Encyclopedia of Type Strains, Phase IV (KMG-IV): sequencing the most valuable type-strain genomes for metagenomic binning, comparative biology and taxonomic classification.</title>
        <authorList>
            <person name="Goeker M."/>
        </authorList>
    </citation>
    <scope>NUCLEOTIDE SEQUENCE</scope>
    <source>
        <strain evidence="1">DSM 19569</strain>
    </source>
</reference>
<proteinExistence type="predicted"/>
<evidence type="ECO:0000313" key="1">
    <source>
        <dbReference type="EMBL" id="MDQ0545735.1"/>
    </source>
</evidence>
<evidence type="ECO:0000313" key="2">
    <source>
        <dbReference type="Proteomes" id="UP001223420"/>
    </source>
</evidence>
<name>A0AAJ1TRQ6_9HYPH</name>
<dbReference type="RefSeq" id="WP_230367370.1">
    <property type="nucleotide sequence ID" value="NZ_JAJALK010000011.1"/>
</dbReference>
<dbReference type="EC" id="3.1.-.-" evidence="1"/>
<dbReference type="GO" id="GO:0016787">
    <property type="term" value="F:hydrolase activity"/>
    <property type="evidence" value="ECO:0007669"/>
    <property type="project" value="UniProtKB-KW"/>
</dbReference>
<dbReference type="GO" id="GO:0003677">
    <property type="term" value="F:DNA binding"/>
    <property type="evidence" value="ECO:0007669"/>
    <property type="project" value="InterPro"/>
</dbReference>
<organism evidence="1 2">
    <name type="scientific">Methylobacterium brachiatum</name>
    <dbReference type="NCBI Taxonomy" id="269660"/>
    <lineage>
        <taxon>Bacteria</taxon>
        <taxon>Pseudomonadati</taxon>
        <taxon>Pseudomonadota</taxon>
        <taxon>Alphaproteobacteria</taxon>
        <taxon>Hyphomicrobiales</taxon>
        <taxon>Methylobacteriaceae</taxon>
        <taxon>Methylobacterium</taxon>
    </lineage>
</organism>
<protein>
    <submittedName>
        <fullName evidence="1">mRNA interferase MazF</fullName>
        <ecNumber evidence="1">3.1.-.-</ecNumber>
    </submittedName>
</protein>
<dbReference type="Gene3D" id="2.30.30.110">
    <property type="match status" value="1"/>
</dbReference>
<gene>
    <name evidence="1" type="ORF">QO001_004682</name>
</gene>
<sequence>MPTSDASPVPAGTIVVVPFPYSDRLAEKRRPALVVSGTAAAEAGYVWIAMITSARNTRLAGDIAIADLDAAGLGVASVVRPLKIACIEPNRILRRLGALHPDAAAAVYAAIHGMVGQA</sequence>
<dbReference type="AlphaFoldDB" id="A0AAJ1TRQ6"/>
<dbReference type="InterPro" id="IPR011067">
    <property type="entry name" value="Plasmid_toxin/cell-grow_inhib"/>
</dbReference>
<dbReference type="Pfam" id="PF02452">
    <property type="entry name" value="PemK_toxin"/>
    <property type="match status" value="1"/>
</dbReference>
<dbReference type="Proteomes" id="UP001223420">
    <property type="component" value="Unassembled WGS sequence"/>
</dbReference>
<keyword evidence="1" id="KW-0378">Hydrolase</keyword>